<evidence type="ECO:0000259" key="18">
    <source>
        <dbReference type="PROSITE" id="PS51198"/>
    </source>
</evidence>
<dbReference type="InterPro" id="IPR038726">
    <property type="entry name" value="PDDEXK_AddAB-type"/>
</dbReference>
<dbReference type="InterPro" id="IPR004586">
    <property type="entry name" value="RecB"/>
</dbReference>
<dbReference type="GO" id="GO:0000724">
    <property type="term" value="P:double-strand break repair via homologous recombination"/>
    <property type="evidence" value="ECO:0007669"/>
    <property type="project" value="UniProtKB-UniRule"/>
</dbReference>
<dbReference type="GO" id="GO:0003677">
    <property type="term" value="F:DNA binding"/>
    <property type="evidence" value="ECO:0007669"/>
    <property type="project" value="UniProtKB-UniRule"/>
</dbReference>
<keyword evidence="1 15" id="KW-0540">Nuclease</keyword>
<evidence type="ECO:0000256" key="12">
    <source>
        <dbReference type="ARBA" id="ARBA00023235"/>
    </source>
</evidence>
<dbReference type="InterPro" id="IPR011335">
    <property type="entry name" value="Restrct_endonuc-II-like"/>
</dbReference>
<dbReference type="InterPro" id="IPR011604">
    <property type="entry name" value="PDDEXK-like_dom_sf"/>
</dbReference>
<dbReference type="GO" id="GO:0000287">
    <property type="term" value="F:magnesium ion binding"/>
    <property type="evidence" value="ECO:0007669"/>
    <property type="project" value="UniProtKB-UniRule"/>
</dbReference>
<keyword evidence="9 15" id="KW-0460">Magnesium</keyword>
<dbReference type="GO" id="GO:0043138">
    <property type="term" value="F:3'-5' DNA helicase activity"/>
    <property type="evidence" value="ECO:0007669"/>
    <property type="project" value="UniProtKB-UniRule"/>
</dbReference>
<feature type="domain" description="UvrD-like helicase C-terminal" evidence="19">
    <location>
        <begin position="490"/>
        <end position="758"/>
    </location>
</feature>
<dbReference type="OrthoDB" id="9810135at2"/>
<dbReference type="GO" id="GO:0005829">
    <property type="term" value="C:cytosol"/>
    <property type="evidence" value="ECO:0007669"/>
    <property type="project" value="TreeGrafter"/>
</dbReference>
<feature type="region of interest" description="Nuclease activity, interacts with RecD and RecA" evidence="15">
    <location>
        <begin position="923"/>
        <end position="1204"/>
    </location>
</feature>
<dbReference type="InterPro" id="IPR027417">
    <property type="entry name" value="P-loop_NTPase"/>
</dbReference>
<dbReference type="NCBIfam" id="TIGR00609">
    <property type="entry name" value="recB"/>
    <property type="match status" value="1"/>
</dbReference>
<dbReference type="Pfam" id="PF00580">
    <property type="entry name" value="UvrD-helicase"/>
    <property type="match status" value="1"/>
</dbReference>
<comment type="similarity">
    <text evidence="15">Belongs to the helicase family. UvrD subfamily.</text>
</comment>
<dbReference type="Pfam" id="PF13361">
    <property type="entry name" value="UvrD_C"/>
    <property type="match status" value="1"/>
</dbReference>
<comment type="caution">
    <text evidence="20">The sequence shown here is derived from an EMBL/GenBank/DDBJ whole genome shotgun (WGS) entry which is preliminary data.</text>
</comment>
<dbReference type="HAMAP" id="MF_01485">
    <property type="entry name" value="RecB"/>
    <property type="match status" value="1"/>
</dbReference>
<keyword evidence="10 15" id="KW-0238">DNA-binding</keyword>
<dbReference type="PANTHER" id="PTHR11070">
    <property type="entry name" value="UVRD / RECB / PCRA DNA HELICASE FAMILY MEMBER"/>
    <property type="match status" value="1"/>
</dbReference>
<evidence type="ECO:0000313" key="21">
    <source>
        <dbReference type="Proteomes" id="UP000029385"/>
    </source>
</evidence>
<comment type="function">
    <text evidence="15">A helicase/nuclease that prepares dsDNA breaks (DSB) for recombinational DNA repair. Binds to DSBs and unwinds DNA via a highly rapid and processive ATP-dependent bidirectional helicase activity. Unwinds dsDNA until it encounters a Chi (crossover hotspot instigator) sequence from the 3' direction. Cuts ssDNA a few nucleotides 3' to the Chi site. The properties and activities of the enzyme are changed at Chi. The Chi-altered holoenzyme produces a long 3'-ssDNA overhang and facilitates RecA-binding to the ssDNA for homologous DNA recombination and repair. Holoenzyme degrades any linearized DNA that is unable to undergo homologous recombination. In the holoenzyme this subunit contributes ATPase, 3'-5' helicase, exonuclease activity and loads RecA onto ssDNA.</text>
</comment>
<comment type="cofactor">
    <cofactor evidence="15">
        <name>Mg(2+)</name>
        <dbReference type="ChEBI" id="CHEBI:18420"/>
    </cofactor>
    <text evidence="15">Binds 1 Mg(2+) ion per subunit.</text>
</comment>
<evidence type="ECO:0000256" key="7">
    <source>
        <dbReference type="ARBA" id="ARBA00022839"/>
    </source>
</evidence>
<feature type="region of interest" description="Disordered" evidence="17">
    <location>
        <begin position="272"/>
        <end position="300"/>
    </location>
</feature>
<keyword evidence="2 15" id="KW-0479">Metal-binding</keyword>
<dbReference type="GO" id="GO:0005524">
    <property type="term" value="F:ATP binding"/>
    <property type="evidence" value="ECO:0007669"/>
    <property type="project" value="UniProtKB-UniRule"/>
</dbReference>
<evidence type="ECO:0000256" key="6">
    <source>
        <dbReference type="ARBA" id="ARBA00022806"/>
    </source>
</evidence>
<evidence type="ECO:0000256" key="2">
    <source>
        <dbReference type="ARBA" id="ARBA00022723"/>
    </source>
</evidence>
<evidence type="ECO:0000256" key="5">
    <source>
        <dbReference type="ARBA" id="ARBA00022801"/>
    </source>
</evidence>
<evidence type="ECO:0000256" key="1">
    <source>
        <dbReference type="ARBA" id="ARBA00022722"/>
    </source>
</evidence>
<reference evidence="20 21" key="1">
    <citation type="submission" date="2013-09" db="EMBL/GenBank/DDBJ databases">
        <title>Genome sequencing of Arenimonas oryziterrae.</title>
        <authorList>
            <person name="Chen F."/>
            <person name="Wang G."/>
        </authorList>
    </citation>
    <scope>NUCLEOTIDE SEQUENCE [LARGE SCALE GENOMIC DNA]</scope>
    <source>
        <strain evidence="20 21">YC6267</strain>
    </source>
</reference>
<dbReference type="PATRIC" id="fig|1121015.4.peg.1124"/>
<keyword evidence="21" id="KW-1185">Reference proteome</keyword>
<accession>A0A091AWX0</accession>
<evidence type="ECO:0000256" key="9">
    <source>
        <dbReference type="ARBA" id="ARBA00022842"/>
    </source>
</evidence>
<feature type="active site" description="For nuclease activity" evidence="15">
    <location>
        <position position="1106"/>
    </location>
</feature>
<evidence type="ECO:0000256" key="15">
    <source>
        <dbReference type="HAMAP-Rule" id="MF_01485"/>
    </source>
</evidence>
<evidence type="ECO:0000256" key="16">
    <source>
        <dbReference type="PROSITE-ProRule" id="PRU00560"/>
    </source>
</evidence>
<evidence type="ECO:0000256" key="13">
    <source>
        <dbReference type="ARBA" id="ARBA00034617"/>
    </source>
</evidence>
<protein>
    <recommendedName>
        <fullName evidence="15">RecBCD enzyme subunit RecB</fullName>
        <ecNumber evidence="15">3.1.11.5</ecNumber>
        <ecNumber evidence="15">5.6.2.4</ecNumber>
    </recommendedName>
    <alternativeName>
        <fullName evidence="15">DNA 3'-5' helicase subunit RecB</fullName>
    </alternativeName>
    <alternativeName>
        <fullName evidence="15">Exonuclease V subunit RecB</fullName>
        <shortName evidence="15">ExoV subunit RecB</shortName>
    </alternativeName>
    <alternativeName>
        <fullName evidence="15">Helicase/nuclease RecBCD subunit RecB</fullName>
    </alternativeName>
</protein>
<dbReference type="Gene3D" id="3.90.320.10">
    <property type="match status" value="1"/>
</dbReference>
<keyword evidence="8 15" id="KW-0067">ATP-binding</keyword>
<feature type="domain" description="UvrD-like helicase ATP-binding" evidence="18">
    <location>
        <begin position="1"/>
        <end position="463"/>
    </location>
</feature>
<keyword evidence="12 15" id="KW-0413">Isomerase</keyword>
<dbReference type="Pfam" id="PF12705">
    <property type="entry name" value="PDDEXK_1"/>
    <property type="match status" value="1"/>
</dbReference>
<dbReference type="STRING" id="1121015.GCA_000420545_02082"/>
<evidence type="ECO:0000259" key="19">
    <source>
        <dbReference type="PROSITE" id="PS51217"/>
    </source>
</evidence>
<evidence type="ECO:0000313" key="20">
    <source>
        <dbReference type="EMBL" id="KFN43911.1"/>
    </source>
</evidence>
<evidence type="ECO:0000256" key="3">
    <source>
        <dbReference type="ARBA" id="ARBA00022741"/>
    </source>
</evidence>
<keyword evidence="7 15" id="KW-0269">Exonuclease</keyword>
<dbReference type="GO" id="GO:0009338">
    <property type="term" value="C:exodeoxyribonuclease V complex"/>
    <property type="evidence" value="ECO:0007669"/>
    <property type="project" value="TreeGrafter"/>
</dbReference>
<evidence type="ECO:0000256" key="10">
    <source>
        <dbReference type="ARBA" id="ARBA00023125"/>
    </source>
</evidence>
<organism evidence="20 21">
    <name type="scientific">Arenimonas oryziterrae DSM 21050 = YC6267</name>
    <dbReference type="NCBI Taxonomy" id="1121015"/>
    <lineage>
        <taxon>Bacteria</taxon>
        <taxon>Pseudomonadati</taxon>
        <taxon>Pseudomonadota</taxon>
        <taxon>Gammaproteobacteria</taxon>
        <taxon>Lysobacterales</taxon>
        <taxon>Lysobacteraceae</taxon>
        <taxon>Arenimonas</taxon>
    </lineage>
</organism>
<keyword evidence="6 15" id="KW-0347">Helicase</keyword>
<dbReference type="Gene3D" id="1.10.486.10">
    <property type="entry name" value="PCRA, domain 4"/>
    <property type="match status" value="1"/>
</dbReference>
<evidence type="ECO:0000256" key="8">
    <source>
        <dbReference type="ARBA" id="ARBA00022840"/>
    </source>
</evidence>
<dbReference type="EMBL" id="AVCI01000004">
    <property type="protein sequence ID" value="KFN43911.1"/>
    <property type="molecule type" value="Genomic_DNA"/>
</dbReference>
<name>A0A091AWX0_9GAMM</name>
<evidence type="ECO:0000256" key="11">
    <source>
        <dbReference type="ARBA" id="ARBA00023204"/>
    </source>
</evidence>
<dbReference type="SUPFAM" id="SSF52540">
    <property type="entry name" value="P-loop containing nucleoside triphosphate hydrolases"/>
    <property type="match status" value="1"/>
</dbReference>
<sequence length="1204" mass="131781">MSAVATDLGLQVPLQGLQLIEASAGTGKTFTLATIHARLIIEQRLPVSEILAVTFTEAATKELRERLRARLLLALALLDGQAAAADPAHASTQWLLDAAIGREGREPLRQRLRTAAAAMDLAPIHTIHGFCRRALADHALEAGQPLIERVLIENEAALREEVATDFWRLRSREEATARRLRAIWKAPAALADSLRGLLAVDVLLPEPTPRDDGAEQALALARRALQRAAISEGEQAGDRLRDAIASGVLSGVKIKAPTFEAVWRSLRAWAQTESEDDPPVDPDKLGKFGQSKLADATNKKQVTPESPVFVAIERWSDARDFVEEVERDRRIALVHEAVTFARARLDTLKQQRGLLGFDDMIRGVADALDGPQGAGFAARLQTQYRVALLDEFQDTDPRQWAIFRRLFAPPYADDDSMRALFLIGDPKQAIYRFRGGDVFTYLAAARAATPAQRHSLVHNYRSRPAMLAAVQALFDLAGPRAFAQAGIGFQPVLAGDQADDRHLLHDGAIVPALTALRFEPTGSGIDGAREAAAQACVATIRDLLVDGAAGRLLRTGKHGTTQGVRPGDIAILVERHDDAARMRRALAAAGIPSVAAGKLSLYQTEEARHLRWLLAALNEPGDEARLRAALAAPLFGLDALAIAALDTDEAAHRRWQDRLQHWRERTERHGPLALINDLCAENAPRLLGLRDGERRLTNYLQLAEALQEADAAALGLAGLADALDRRLREADAENEGELLRLESDAERVKILTLHKSKGLEFDLVFLPFLATGGNSRRTRTPAMASYHDDTRRISLLYPDKGGDALRRDAEEERAEDLRLLYVGLTRARLATWIAWGPAKDAEKTALAWLLHRAPDAETVGKIDDNNIALRLAAWHARAEALNVNALHVAIAPAPATRSPVAPPVGPSAPVPAAAIARRTLDRDWWIYSFSQLTREDSGAEERGASDESEAPALPASSRFAGARFGNALHTALELADVVAWRDWQAPLPPEGQFELLAGALREQGYTGENDLAEGVPLLTSLVANTLNVRLPEGARLARLPAGARRAEMEFHLALAPTAIPAFLARLHAHGLVSERQTFGARRKLEGLLTGFIDLIYEFDGRYHVLDYKSNQLRDYAPATLAQAVRDSEYDLQYVIYTLALHRWLRFRLGTDYAPERHLGGVRYLFCRGLDALAADSPGIHAVDLPAALIEALDRLFSQRAEIEA</sequence>
<feature type="binding site" evidence="15">
    <location>
        <position position="1106"/>
    </location>
    <ligand>
        <name>Mg(2+)</name>
        <dbReference type="ChEBI" id="CHEBI:18420"/>
    </ligand>
</feature>
<keyword evidence="4 15" id="KW-0227">DNA damage</keyword>
<comment type="miscellaneous">
    <text evidence="15">In the RecBCD complex, RecB has a slow 3'-5' helicase, an exonuclease activity and loads RecA onto ssDNA, RecD has a fast 5'-3' helicase activity, while RecC stimulates the ATPase and processivity of the RecB helicase and contributes to recognition of the Chi site.</text>
</comment>
<dbReference type="Gene3D" id="1.10.3170.10">
    <property type="entry name" value="Recbcd, chain B, domain 2"/>
    <property type="match status" value="1"/>
</dbReference>
<comment type="catalytic activity">
    <reaction evidence="15">
        <text>Exonucleolytic cleavage (in the presence of ATP) in either 5'- to 3'- or 3'- to 5'-direction to yield 5'-phosphooligonucleotides.</text>
        <dbReference type="EC" id="3.1.11.5"/>
    </reaction>
</comment>
<dbReference type="SUPFAM" id="SSF52980">
    <property type="entry name" value="Restriction endonuclease-like"/>
    <property type="match status" value="1"/>
</dbReference>
<feature type="binding site" evidence="15">
    <location>
        <position position="1093"/>
    </location>
    <ligand>
        <name>Mg(2+)</name>
        <dbReference type="ChEBI" id="CHEBI:18420"/>
    </ligand>
</feature>
<keyword evidence="5 15" id="KW-0378">Hydrolase</keyword>
<keyword evidence="11 15" id="KW-0234">DNA repair</keyword>
<dbReference type="InterPro" id="IPR000212">
    <property type="entry name" value="DNA_helicase_UvrD/REP"/>
</dbReference>
<dbReference type="PROSITE" id="PS51217">
    <property type="entry name" value="UVRD_HELICASE_CTER"/>
    <property type="match status" value="1"/>
</dbReference>
<dbReference type="GO" id="GO:0016887">
    <property type="term" value="F:ATP hydrolysis activity"/>
    <property type="evidence" value="ECO:0007669"/>
    <property type="project" value="RHEA"/>
</dbReference>
<evidence type="ECO:0000256" key="17">
    <source>
        <dbReference type="SAM" id="MobiDB-lite"/>
    </source>
</evidence>
<evidence type="ECO:0000256" key="14">
    <source>
        <dbReference type="ARBA" id="ARBA00048988"/>
    </source>
</evidence>
<dbReference type="EC" id="5.6.2.4" evidence="15"/>
<comment type="domain">
    <text evidence="15">The C-terminal domain has nuclease activity and interacts with RecD. It interacts with RecA, facilitating its loading onto ssDNA.</text>
</comment>
<dbReference type="InterPro" id="IPR014017">
    <property type="entry name" value="DNA_helicase_UvrD-like_C"/>
</dbReference>
<dbReference type="eggNOG" id="COG1074">
    <property type="taxonomic scope" value="Bacteria"/>
</dbReference>
<keyword evidence="3 15" id="KW-0547">Nucleotide-binding</keyword>
<feature type="binding site" evidence="15">
    <location>
        <position position="969"/>
    </location>
    <ligand>
        <name>Mg(2+)</name>
        <dbReference type="ChEBI" id="CHEBI:18420"/>
    </ligand>
</feature>
<dbReference type="Proteomes" id="UP000029385">
    <property type="component" value="Unassembled WGS sequence"/>
</dbReference>
<feature type="region of interest" description="DNA-binding and helicase activity, interacts with RecC" evidence="15">
    <location>
        <begin position="1"/>
        <end position="862"/>
    </location>
</feature>
<evidence type="ECO:0000256" key="4">
    <source>
        <dbReference type="ARBA" id="ARBA00022763"/>
    </source>
</evidence>
<comment type="catalytic activity">
    <reaction evidence="14 15">
        <text>ATP + H2O = ADP + phosphate + H(+)</text>
        <dbReference type="Rhea" id="RHEA:13065"/>
        <dbReference type="ChEBI" id="CHEBI:15377"/>
        <dbReference type="ChEBI" id="CHEBI:15378"/>
        <dbReference type="ChEBI" id="CHEBI:30616"/>
        <dbReference type="ChEBI" id="CHEBI:43474"/>
        <dbReference type="ChEBI" id="CHEBI:456216"/>
        <dbReference type="EC" id="5.6.2.4"/>
    </reaction>
</comment>
<dbReference type="Gene3D" id="3.40.50.300">
    <property type="entry name" value="P-loop containing nucleotide triphosphate hydrolases"/>
    <property type="match status" value="2"/>
</dbReference>
<dbReference type="PROSITE" id="PS51198">
    <property type="entry name" value="UVRD_HELICASE_ATP_BIND"/>
    <property type="match status" value="1"/>
</dbReference>
<dbReference type="RefSeq" id="WP_022969696.1">
    <property type="nucleotide sequence ID" value="NZ_ATVD01000003.1"/>
</dbReference>
<dbReference type="EC" id="3.1.11.5" evidence="15"/>
<dbReference type="InterPro" id="IPR014016">
    <property type="entry name" value="UvrD-like_ATP-bd"/>
</dbReference>
<comment type="catalytic activity">
    <reaction evidence="13 15">
        <text>Couples ATP hydrolysis with the unwinding of duplex DNA by translocating in the 3'-5' direction.</text>
        <dbReference type="EC" id="5.6.2.4"/>
    </reaction>
</comment>
<gene>
    <name evidence="15" type="primary">recB</name>
    <name evidence="20" type="ORF">N789_08155</name>
</gene>
<comment type="subunit">
    <text evidence="15">Heterotrimer of RecB, RecC and RecD. All subunits contribute to DNA-binding. Interacts with RecA.</text>
</comment>
<proteinExistence type="inferred from homology"/>
<dbReference type="GO" id="GO:0008854">
    <property type="term" value="F:exodeoxyribonuclease V activity"/>
    <property type="evidence" value="ECO:0007669"/>
    <property type="project" value="UniProtKB-EC"/>
</dbReference>
<dbReference type="AlphaFoldDB" id="A0A091AWX0"/>
<dbReference type="CDD" id="cd22352">
    <property type="entry name" value="RecB_C-like"/>
    <property type="match status" value="1"/>
</dbReference>
<comment type="domain">
    <text evidence="15">The N-terminal DNA-binding domain is a ssDNA-dependent ATPase and has ATP-dependent 3'-5' helicase function. This domain interacts with RecC.</text>
</comment>
<feature type="binding site" evidence="16">
    <location>
        <begin position="22"/>
        <end position="29"/>
    </location>
    <ligand>
        <name>ATP</name>
        <dbReference type="ChEBI" id="CHEBI:30616"/>
    </ligand>
</feature>
<dbReference type="PANTHER" id="PTHR11070:SF23">
    <property type="entry name" value="RECBCD ENZYME SUBUNIT RECB"/>
    <property type="match status" value="1"/>
</dbReference>